<protein>
    <submittedName>
        <fullName evidence="1">Carbon monoxide dehydrogenase subunit G</fullName>
    </submittedName>
</protein>
<organism evidence="1 2">
    <name type="scientific">Parafrankia irregularis</name>
    <dbReference type="NCBI Taxonomy" id="795642"/>
    <lineage>
        <taxon>Bacteria</taxon>
        <taxon>Bacillati</taxon>
        <taxon>Actinomycetota</taxon>
        <taxon>Actinomycetes</taxon>
        <taxon>Frankiales</taxon>
        <taxon>Frankiaceae</taxon>
        <taxon>Parafrankia</taxon>
    </lineage>
</organism>
<dbReference type="SUPFAM" id="SSF55961">
    <property type="entry name" value="Bet v1-like"/>
    <property type="match status" value="1"/>
</dbReference>
<evidence type="ECO:0000313" key="2">
    <source>
        <dbReference type="Proteomes" id="UP000198802"/>
    </source>
</evidence>
<dbReference type="InterPro" id="IPR023393">
    <property type="entry name" value="START-like_dom_sf"/>
</dbReference>
<dbReference type="Proteomes" id="UP000198802">
    <property type="component" value="Unassembled WGS sequence"/>
</dbReference>
<proteinExistence type="predicted"/>
<dbReference type="InterPro" id="IPR019587">
    <property type="entry name" value="Polyketide_cyclase/dehydratase"/>
</dbReference>
<sequence length="167" mass="18385">MSEASEVSEVSETAVLAVPAERVWEVLSATGRYAEWVAGVLEVTDHHGEATVGRTYSERNRTVGPLTTRSTWTVRELDPPRRRVDTGTGFAPMHDMTNVFDVEPVPVGDGLGTRLTYTVRYRPGLGPIGRLIDRLQQPGLRRSFQTSMRALEDLITAEGDEHAGHDG</sequence>
<dbReference type="CDD" id="cd07812">
    <property type="entry name" value="SRPBCC"/>
    <property type="match status" value="1"/>
</dbReference>
<evidence type="ECO:0000313" key="1">
    <source>
        <dbReference type="EMBL" id="CUU56980.1"/>
    </source>
</evidence>
<accession>A0A0S4QNU7</accession>
<name>A0A0S4QNU7_9ACTN</name>
<dbReference type="RefSeq" id="WP_091277886.1">
    <property type="nucleotide sequence ID" value="NZ_FAOZ01000009.1"/>
</dbReference>
<dbReference type="AlphaFoldDB" id="A0A0S4QNU7"/>
<reference evidence="2" key="1">
    <citation type="submission" date="2015-11" db="EMBL/GenBank/DDBJ databases">
        <authorList>
            <person name="Varghese N."/>
        </authorList>
    </citation>
    <scope>NUCLEOTIDE SEQUENCE [LARGE SCALE GENOMIC DNA]</scope>
    <source>
        <strain evidence="2">DSM 45899</strain>
    </source>
</reference>
<keyword evidence="2" id="KW-1185">Reference proteome</keyword>
<dbReference type="Gene3D" id="3.30.530.20">
    <property type="match status" value="1"/>
</dbReference>
<gene>
    <name evidence="1" type="ORF">Ga0074812_109200</name>
</gene>
<dbReference type="Pfam" id="PF10604">
    <property type="entry name" value="Polyketide_cyc2"/>
    <property type="match status" value="1"/>
</dbReference>
<dbReference type="EMBL" id="FAOZ01000009">
    <property type="protein sequence ID" value="CUU56980.1"/>
    <property type="molecule type" value="Genomic_DNA"/>
</dbReference>